<dbReference type="Proteomes" id="UP000287872">
    <property type="component" value="Unassembled WGS sequence"/>
</dbReference>
<dbReference type="GO" id="GO:0008270">
    <property type="term" value="F:zinc ion binding"/>
    <property type="evidence" value="ECO:0007669"/>
    <property type="project" value="InterPro"/>
</dbReference>
<name>A0A401UQ65_9CLOT</name>
<dbReference type="Gene3D" id="1.10.30.50">
    <property type="match status" value="1"/>
</dbReference>
<accession>A0A401UQ65</accession>
<evidence type="ECO:0000313" key="2">
    <source>
        <dbReference type="EMBL" id="GCD11685.1"/>
    </source>
</evidence>
<organism evidence="2 3">
    <name type="scientific">Clostridium tagluense</name>
    <dbReference type="NCBI Taxonomy" id="360422"/>
    <lineage>
        <taxon>Bacteria</taxon>
        <taxon>Bacillati</taxon>
        <taxon>Bacillota</taxon>
        <taxon>Clostridia</taxon>
        <taxon>Eubacteriales</taxon>
        <taxon>Clostridiaceae</taxon>
        <taxon>Clostridium</taxon>
    </lineage>
</organism>
<reference evidence="2 3" key="1">
    <citation type="submission" date="2018-11" db="EMBL/GenBank/DDBJ databases">
        <title>Genome sequencing and assembly of Clostridium tagluense strain A121.</title>
        <authorList>
            <person name="Murakami T."/>
            <person name="Segawa T."/>
            <person name="Shcherbakova V.A."/>
            <person name="Mori H."/>
            <person name="Yoshimura Y."/>
        </authorList>
    </citation>
    <scope>NUCLEOTIDE SEQUENCE [LARGE SCALE GENOMIC DNA]</scope>
    <source>
        <strain evidence="2 3">A121</strain>
    </source>
</reference>
<dbReference type="GO" id="GO:0003676">
    <property type="term" value="F:nucleic acid binding"/>
    <property type="evidence" value="ECO:0007669"/>
    <property type="project" value="InterPro"/>
</dbReference>
<dbReference type="InterPro" id="IPR002711">
    <property type="entry name" value="HNH"/>
</dbReference>
<feature type="domain" description="HNH" evidence="1">
    <location>
        <begin position="115"/>
        <end position="147"/>
    </location>
</feature>
<evidence type="ECO:0000313" key="3">
    <source>
        <dbReference type="Proteomes" id="UP000287872"/>
    </source>
</evidence>
<protein>
    <recommendedName>
        <fullName evidence="1">HNH domain-containing protein</fullName>
    </recommendedName>
</protein>
<dbReference type="AlphaFoldDB" id="A0A401UQ65"/>
<dbReference type="InterPro" id="IPR003615">
    <property type="entry name" value="HNH_nuc"/>
</dbReference>
<sequence length="150" mass="17364">MSKQKSKSIIYPIRENEIKLPSGKARKLDRKYSIEEVLKKVNFRGKKESKEDFEGDLIPMNSLRYHTFAKGLNCMCGSEKCHLVGQYFHKERDLFMPTYHFNLYSVDKNGNEILMTKDHTIPSSKGGTDNLENLQTMSEPCNGKKRNNLI</sequence>
<evidence type="ECO:0000259" key="1">
    <source>
        <dbReference type="Pfam" id="PF01844"/>
    </source>
</evidence>
<dbReference type="CDD" id="cd00085">
    <property type="entry name" value="HNHc"/>
    <property type="match status" value="1"/>
</dbReference>
<comment type="caution">
    <text evidence="2">The sequence shown here is derived from an EMBL/GenBank/DDBJ whole genome shotgun (WGS) entry which is preliminary data.</text>
</comment>
<keyword evidence="3" id="KW-1185">Reference proteome</keyword>
<dbReference type="RefSeq" id="WP_125003717.1">
    <property type="nucleotide sequence ID" value="NZ_BHYK01000021.1"/>
</dbReference>
<dbReference type="EMBL" id="BHYK01000021">
    <property type="protein sequence ID" value="GCD11685.1"/>
    <property type="molecule type" value="Genomic_DNA"/>
</dbReference>
<dbReference type="OrthoDB" id="9802901at2"/>
<gene>
    <name evidence="2" type="ORF">Ctaglu_33080</name>
</gene>
<dbReference type="GO" id="GO:0004519">
    <property type="term" value="F:endonuclease activity"/>
    <property type="evidence" value="ECO:0007669"/>
    <property type="project" value="InterPro"/>
</dbReference>
<dbReference type="Pfam" id="PF01844">
    <property type="entry name" value="HNH"/>
    <property type="match status" value="1"/>
</dbReference>
<proteinExistence type="predicted"/>